<dbReference type="InterPro" id="IPR050208">
    <property type="entry name" value="MHC_class-I_related"/>
</dbReference>
<dbReference type="GO" id="GO:0005615">
    <property type="term" value="C:extracellular space"/>
    <property type="evidence" value="ECO:0007669"/>
    <property type="project" value="TreeGrafter"/>
</dbReference>
<reference evidence="4" key="2">
    <citation type="submission" date="2025-09" db="UniProtKB">
        <authorList>
            <consortium name="Ensembl"/>
        </authorList>
    </citation>
    <scope>IDENTIFICATION</scope>
</reference>
<dbReference type="InterPro" id="IPR003597">
    <property type="entry name" value="Ig_C1-set"/>
</dbReference>
<dbReference type="STRING" id="61819.ENSACIP00000006591"/>
<evidence type="ECO:0000256" key="1">
    <source>
        <dbReference type="ARBA" id="ARBA00023180"/>
    </source>
</evidence>
<dbReference type="SMART" id="SM00407">
    <property type="entry name" value="IGc1"/>
    <property type="match status" value="1"/>
</dbReference>
<dbReference type="Pfam" id="PF07654">
    <property type="entry name" value="C1-set"/>
    <property type="match status" value="1"/>
</dbReference>
<sequence>MAGFDWDEDTKEENGYWQYGYDGEDFLSFDLKTQTWIALVQQAVMSKHKLDNDKALTTQVKNYLTQICPELLKKYLKYGRSYLMRTGDASQHHVTAYPQSSSSPITCHSTGFYPHRAEMVWKKDGEELHEGVHKGEILPNHDGTFQMSVDLDLSAGGYEDWDRYSCVFQLSGVSEEITTKLDKAGIGSNEGETEIRGDKHGKHIFTVSCNARNTHSKKLSACAHSNKVQGAFSYIITCKHVSLYDSRNADEEEAAVDAVSPAASSPW</sequence>
<organism evidence="4 5">
    <name type="scientific">Amphilophus citrinellus</name>
    <name type="common">Midas cichlid</name>
    <name type="synonym">Cichlasoma citrinellum</name>
    <dbReference type="NCBI Taxonomy" id="61819"/>
    <lineage>
        <taxon>Eukaryota</taxon>
        <taxon>Metazoa</taxon>
        <taxon>Chordata</taxon>
        <taxon>Craniata</taxon>
        <taxon>Vertebrata</taxon>
        <taxon>Euteleostomi</taxon>
        <taxon>Actinopterygii</taxon>
        <taxon>Neopterygii</taxon>
        <taxon>Teleostei</taxon>
        <taxon>Neoteleostei</taxon>
        <taxon>Acanthomorphata</taxon>
        <taxon>Ovalentaria</taxon>
        <taxon>Cichlomorphae</taxon>
        <taxon>Cichliformes</taxon>
        <taxon>Cichlidae</taxon>
        <taxon>New World cichlids</taxon>
        <taxon>Cichlasomatinae</taxon>
        <taxon>Heroini</taxon>
        <taxon>Amphilophus</taxon>
    </lineage>
</organism>
<dbReference type="InterPro" id="IPR037055">
    <property type="entry name" value="MHC_I-like_Ag-recog_sf"/>
</dbReference>
<dbReference type="InterPro" id="IPR013783">
    <property type="entry name" value="Ig-like_fold"/>
</dbReference>
<dbReference type="GO" id="GO:0009897">
    <property type="term" value="C:external side of plasma membrane"/>
    <property type="evidence" value="ECO:0007669"/>
    <property type="project" value="TreeGrafter"/>
</dbReference>
<dbReference type="InterPro" id="IPR011161">
    <property type="entry name" value="MHC_I-like_Ag-recog"/>
</dbReference>
<name>A0A3Q0R7U9_AMPCI</name>
<comment type="similarity">
    <text evidence="2">Belongs to the MHC class I family.</text>
</comment>
<evidence type="ECO:0000313" key="4">
    <source>
        <dbReference type="Ensembl" id="ENSACIP00000006591.1"/>
    </source>
</evidence>
<reference evidence="4" key="1">
    <citation type="submission" date="2025-08" db="UniProtKB">
        <authorList>
            <consortium name="Ensembl"/>
        </authorList>
    </citation>
    <scope>IDENTIFICATION</scope>
</reference>
<dbReference type="PRINTS" id="PR01638">
    <property type="entry name" value="MHCCLASSI"/>
</dbReference>
<dbReference type="PANTHER" id="PTHR16675:SF237">
    <property type="entry name" value="MHC CLASS I ANTIGEN TRANSCRIPT VARIANT 1-RELATED"/>
    <property type="match status" value="1"/>
</dbReference>
<dbReference type="PROSITE" id="PS50835">
    <property type="entry name" value="IG_LIKE"/>
    <property type="match status" value="1"/>
</dbReference>
<dbReference type="GeneTree" id="ENSGT01120000271828"/>
<proteinExistence type="inferred from homology"/>
<dbReference type="Gene3D" id="2.60.40.10">
    <property type="entry name" value="Immunoglobulins"/>
    <property type="match status" value="1"/>
</dbReference>
<evidence type="ECO:0000256" key="2">
    <source>
        <dbReference type="RuleBase" id="RU004439"/>
    </source>
</evidence>
<protein>
    <recommendedName>
        <fullName evidence="3">Ig-like domain-containing protein</fullName>
    </recommendedName>
</protein>
<dbReference type="InterPro" id="IPR036179">
    <property type="entry name" value="Ig-like_dom_sf"/>
</dbReference>
<dbReference type="AlphaFoldDB" id="A0A3Q0R7U9"/>
<dbReference type="SUPFAM" id="SSF48726">
    <property type="entry name" value="Immunoglobulin"/>
    <property type="match status" value="1"/>
</dbReference>
<keyword evidence="5" id="KW-1185">Reference proteome</keyword>
<feature type="domain" description="Ig-like" evidence="3">
    <location>
        <begin position="69"/>
        <end position="178"/>
    </location>
</feature>
<evidence type="ECO:0000313" key="5">
    <source>
        <dbReference type="Proteomes" id="UP000261340"/>
    </source>
</evidence>
<dbReference type="Pfam" id="PF00129">
    <property type="entry name" value="MHC_I"/>
    <property type="match status" value="1"/>
</dbReference>
<dbReference type="InterPro" id="IPR007110">
    <property type="entry name" value="Ig-like_dom"/>
</dbReference>
<dbReference type="OMA" id="CNARNTH"/>
<dbReference type="GO" id="GO:0006955">
    <property type="term" value="P:immune response"/>
    <property type="evidence" value="ECO:0007669"/>
    <property type="project" value="TreeGrafter"/>
</dbReference>
<dbReference type="InterPro" id="IPR011162">
    <property type="entry name" value="MHC_I/II-like_Ag-recog"/>
</dbReference>
<accession>A0A3Q0R7U9</accession>
<dbReference type="Ensembl" id="ENSACIT00000006790.1">
    <property type="protein sequence ID" value="ENSACIP00000006591.1"/>
    <property type="gene ID" value="ENSACIG00000005181.1"/>
</dbReference>
<dbReference type="PANTHER" id="PTHR16675">
    <property type="entry name" value="MHC CLASS I-RELATED"/>
    <property type="match status" value="1"/>
</dbReference>
<dbReference type="SUPFAM" id="SSF54452">
    <property type="entry name" value="MHC antigen-recognition domain"/>
    <property type="match status" value="1"/>
</dbReference>
<keyword evidence="1" id="KW-0325">Glycoprotein</keyword>
<evidence type="ECO:0000259" key="3">
    <source>
        <dbReference type="PROSITE" id="PS50835"/>
    </source>
</evidence>
<dbReference type="Gene3D" id="3.30.500.10">
    <property type="entry name" value="MHC class I-like antigen recognition-like"/>
    <property type="match status" value="1"/>
</dbReference>
<dbReference type="InterPro" id="IPR001039">
    <property type="entry name" value="MHC_I_a_a1/a2"/>
</dbReference>
<dbReference type="Proteomes" id="UP000261340">
    <property type="component" value="Unplaced"/>
</dbReference>